<protein>
    <recommendedName>
        <fullName evidence="3">Ig-like domain-containing protein</fullName>
    </recommendedName>
</protein>
<reference evidence="1 2" key="1">
    <citation type="submission" date="2017-04" db="EMBL/GenBank/DDBJ databases">
        <title>Complete genome sequence of Flavobacterium kingsejong AJ004.</title>
        <authorList>
            <person name="Lee P.C."/>
        </authorList>
    </citation>
    <scope>NUCLEOTIDE SEQUENCE [LARGE SCALE GENOMIC DNA]</scope>
    <source>
        <strain evidence="1 2">AJ004</strain>
    </source>
</reference>
<dbReference type="EMBL" id="CP020919">
    <property type="protein sequence ID" value="AWG25235.1"/>
    <property type="molecule type" value="Genomic_DNA"/>
</dbReference>
<evidence type="ECO:0000313" key="1">
    <source>
        <dbReference type="EMBL" id="AWG25235.1"/>
    </source>
</evidence>
<dbReference type="KEGG" id="fki:FK004_08305"/>
<sequence length="1273" mass="137146">MIKNYPKIIIIVLFFFYTISGLAQLPNFTLNVTVTPETCAGNGTLSFTTSGTQPGATIVYSVYKLPNTTVPIATLSAALLSGQTSGNYRIVATQTLGSQSSSQQKDVTITSQISTLNFTVTGSDAICGNNGSISTVPVSGNPVSYEIFSGPVIRPLQPTGVFNNLVAGNYLVRVFDACGDALVRSFSIMAPNLSPDGFAILEPQFSMQFLPQCDRIIADFRIDVEPGYYMVYPLTCTFTAFPPGGGAPVITTSVINGTSGYHLSGGITPPYGQGPYSSTIPYFEGTYTYNMVITDACGTAYVRNNNIVNQPFRANAAVMVGLCGGKMITINATNLMMPVQVEFLTAPAGFIPTDFNPLHPNFSVPGATGIVKYGTPEHTVPEGLYNIKVTDACGRVATSQIVVENGSEVRMGASYPDCTGTLFTASVDGTPIASIVFNSGPSGMPYPYPFDASAYISNGTVAMEGILVSGSYNVTLVDICGNSYVRTLNVGNYAPQTPGIKYLGGCDGTFGSVQIGSGTVFLTSAILLSGPQSYAHSYPHDVTYNIANGTFSMNSLPAGIYQLQTIDRCNTQLVLTLFIGSYSGYTETTVTDHCSSFDLFLEHTNNNSLENYGFWLQKKNELTNEWTDPSTGMPYPENTIPTAINSTVLINTMTNFNVGGEGLYRIITVSKLYDNGITTSLLPCYHILKEFRVGGKPIINDALNFACTSGASDVLLDATGNGTLIFRITTKDGEPFPMDNGDNPLFSNLATGVYNFQIEDSCGNITNLLHDVSVPYVLSIIPTLCEGQNSTLSVTDFPYLEYQWYRDTAPNTILSTTATLQFTPLNTVTAAGIYHVAIRYPANLNSCLNQVLTYEISADALPNAGADNETQICGTLSTVNLISSLSGNYTAGGSWEQLTPGGTLSGNVWNPETTPFGSYDFKYHVDGFCGSSDEAIIRITLSPPTPTPVIIAPDSVCSGGSLPLTIQDMTAIGMGFSWTGPNGFTSTLPNPVLQPVTPEMSGTYNLVVTTGNCPSEMVSVTIVVQPNPAFHFESETVSFCNGQSGIITIVAENFDPALAHFSWYYEGVLTDGLDSAIIEVFETGTYEVIVSYNGCSSRQTITASPNTAVFEIGMQAKCNNDYYSLSVFPINNSYDPNTASYLWSGPNNFYSTAASIDITGMEAGMYTVEVTMENGCTVTQQLYVKKSLCKIPKGLSPNDDNQNDNFDLSGMDILKLKIFNRYGREVFEQDNYEDQWHGQSFNGKLLPSATYYYYIRFKNGEARTGWVYLNRPN</sequence>
<keyword evidence="2" id="KW-1185">Reference proteome</keyword>
<dbReference type="AlphaFoldDB" id="A0A2S1LNA9"/>
<dbReference type="Proteomes" id="UP000244677">
    <property type="component" value="Chromosome"/>
</dbReference>
<accession>A0A2S1LNA9</accession>
<name>A0A2S1LNA9_9FLAO</name>
<dbReference type="InterPro" id="IPR035986">
    <property type="entry name" value="PKD_dom_sf"/>
</dbReference>
<organism evidence="1 2">
    <name type="scientific">Flavobacterium kingsejongi</name>
    <dbReference type="NCBI Taxonomy" id="1678728"/>
    <lineage>
        <taxon>Bacteria</taxon>
        <taxon>Pseudomonadati</taxon>
        <taxon>Bacteroidota</taxon>
        <taxon>Flavobacteriia</taxon>
        <taxon>Flavobacteriales</taxon>
        <taxon>Flavobacteriaceae</taxon>
        <taxon>Flavobacterium</taxon>
    </lineage>
</organism>
<gene>
    <name evidence="1" type="ORF">FK004_08305</name>
</gene>
<dbReference type="SUPFAM" id="SSF49299">
    <property type="entry name" value="PKD domain"/>
    <property type="match status" value="1"/>
</dbReference>
<dbReference type="InterPro" id="IPR013783">
    <property type="entry name" value="Ig-like_fold"/>
</dbReference>
<proteinExistence type="predicted"/>
<dbReference type="InterPro" id="IPR026341">
    <property type="entry name" value="T9SS_type_B"/>
</dbReference>
<dbReference type="Pfam" id="PF13585">
    <property type="entry name" value="CHU_C"/>
    <property type="match status" value="1"/>
</dbReference>
<evidence type="ECO:0008006" key="3">
    <source>
        <dbReference type="Google" id="ProtNLM"/>
    </source>
</evidence>
<dbReference type="RefSeq" id="WP_108736838.1">
    <property type="nucleotide sequence ID" value="NZ_CP020919.1"/>
</dbReference>
<evidence type="ECO:0000313" key="2">
    <source>
        <dbReference type="Proteomes" id="UP000244677"/>
    </source>
</evidence>
<dbReference type="Gene3D" id="2.60.40.10">
    <property type="entry name" value="Immunoglobulins"/>
    <property type="match status" value="3"/>
</dbReference>
<dbReference type="NCBIfam" id="TIGR04131">
    <property type="entry name" value="Bac_Flav_CTERM"/>
    <property type="match status" value="1"/>
</dbReference>
<dbReference type="OrthoDB" id="601690at2"/>